<dbReference type="AlphaFoldDB" id="A0A1M5W0I1"/>
<feature type="transmembrane region" description="Helical" evidence="6">
    <location>
        <begin position="282"/>
        <end position="306"/>
    </location>
</feature>
<feature type="transmembrane region" description="Helical" evidence="6">
    <location>
        <begin position="56"/>
        <end position="76"/>
    </location>
</feature>
<name>A0A1M5W0I1_9FIRM</name>
<gene>
    <name evidence="7" type="ORF">SAMN02745180_01129</name>
</gene>
<feature type="transmembrane region" description="Helical" evidence="6">
    <location>
        <begin position="240"/>
        <end position="270"/>
    </location>
</feature>
<evidence type="ECO:0000256" key="6">
    <source>
        <dbReference type="SAM" id="Phobius"/>
    </source>
</evidence>
<organism evidence="7 8">
    <name type="scientific">Sporanaerobacter acetigenes DSM 13106</name>
    <dbReference type="NCBI Taxonomy" id="1123281"/>
    <lineage>
        <taxon>Bacteria</taxon>
        <taxon>Bacillati</taxon>
        <taxon>Bacillota</taxon>
        <taxon>Tissierellia</taxon>
        <taxon>Tissierellales</taxon>
        <taxon>Sporanaerobacteraceae</taxon>
        <taxon>Sporanaerobacter</taxon>
    </lineage>
</organism>
<evidence type="ECO:0000256" key="5">
    <source>
        <dbReference type="ARBA" id="ARBA00023136"/>
    </source>
</evidence>
<keyword evidence="4 6" id="KW-1133">Transmembrane helix</keyword>
<dbReference type="PANTHER" id="PTHR30482">
    <property type="entry name" value="HIGH-AFFINITY BRANCHED-CHAIN AMINO ACID TRANSPORT SYSTEM PERMEASE"/>
    <property type="match status" value="1"/>
</dbReference>
<feature type="transmembrane region" description="Helical" evidence="6">
    <location>
        <begin position="82"/>
        <end position="102"/>
    </location>
</feature>
<evidence type="ECO:0000256" key="4">
    <source>
        <dbReference type="ARBA" id="ARBA00022989"/>
    </source>
</evidence>
<reference evidence="7 8" key="1">
    <citation type="submission" date="2016-11" db="EMBL/GenBank/DDBJ databases">
        <authorList>
            <person name="Jaros S."/>
            <person name="Januszkiewicz K."/>
            <person name="Wedrychowicz H."/>
        </authorList>
    </citation>
    <scope>NUCLEOTIDE SEQUENCE [LARGE SCALE GENOMIC DNA]</scope>
    <source>
        <strain evidence="7 8">DSM 13106</strain>
    </source>
</reference>
<sequence>MKGKIDIKKLIVLIVVIAFPLIFDLPRSTMTLLDLAGIWVIVAIGYNLLLGFGGQISLGHAAFVGIGAYITANIAINYNPPLIVGVLLAGVVNGLLGLVLGLPALRLEGNYLAIATLGFGVAFQHIFMEWESFTGGFSGIRNIPPAHIFGFTFDNRVSMYYLIFIFILLAIIISKNILRSKTGRALIAMRDSSIAASSIGVDIAKYKTTAFVLSAIFAGVAGSLYAYLMKQVYPNSFDTAMSLNILAMIVIGGIASIEGSIVGALFITIIPQLLKNIPVQNASFILTGVLLILSVMYFPFGLVQVYHNIVKKIKGSSNDKKGEVATNNE</sequence>
<dbReference type="GO" id="GO:0015658">
    <property type="term" value="F:branched-chain amino acid transmembrane transporter activity"/>
    <property type="evidence" value="ECO:0007669"/>
    <property type="project" value="InterPro"/>
</dbReference>
<dbReference type="Pfam" id="PF02653">
    <property type="entry name" value="BPD_transp_2"/>
    <property type="match status" value="1"/>
</dbReference>
<dbReference type="InterPro" id="IPR043428">
    <property type="entry name" value="LivM-like"/>
</dbReference>
<keyword evidence="3 6" id="KW-0812">Transmembrane</keyword>
<evidence type="ECO:0000256" key="2">
    <source>
        <dbReference type="ARBA" id="ARBA00022475"/>
    </source>
</evidence>
<dbReference type="OrthoDB" id="9789927at2"/>
<protein>
    <submittedName>
        <fullName evidence="7">Branched-chain amino acid transport system permease protein</fullName>
    </submittedName>
</protein>
<dbReference type="STRING" id="1123281.SAMN02745180_01129"/>
<evidence type="ECO:0000256" key="3">
    <source>
        <dbReference type="ARBA" id="ARBA00022692"/>
    </source>
</evidence>
<dbReference type="Proteomes" id="UP000184389">
    <property type="component" value="Unassembled WGS sequence"/>
</dbReference>
<comment type="subcellular location">
    <subcellularLocation>
        <location evidence="1">Cell membrane</location>
        <topology evidence="1">Multi-pass membrane protein</topology>
    </subcellularLocation>
</comment>
<proteinExistence type="predicted"/>
<keyword evidence="2" id="KW-1003">Cell membrane</keyword>
<dbReference type="CDD" id="cd06581">
    <property type="entry name" value="TM_PBP1_LivM_like"/>
    <property type="match status" value="1"/>
</dbReference>
<feature type="transmembrane region" description="Helical" evidence="6">
    <location>
        <begin position="210"/>
        <end position="228"/>
    </location>
</feature>
<dbReference type="EMBL" id="FQXR01000004">
    <property type="protein sequence ID" value="SHH80724.1"/>
    <property type="molecule type" value="Genomic_DNA"/>
</dbReference>
<dbReference type="InterPro" id="IPR001851">
    <property type="entry name" value="ABC_transp_permease"/>
</dbReference>
<evidence type="ECO:0000256" key="1">
    <source>
        <dbReference type="ARBA" id="ARBA00004651"/>
    </source>
</evidence>
<keyword evidence="5 6" id="KW-0472">Membrane</keyword>
<accession>A0A1M5W0I1</accession>
<feature type="transmembrane region" description="Helical" evidence="6">
    <location>
        <begin position="7"/>
        <end position="23"/>
    </location>
</feature>
<feature type="transmembrane region" description="Helical" evidence="6">
    <location>
        <begin position="109"/>
        <end position="127"/>
    </location>
</feature>
<feature type="transmembrane region" description="Helical" evidence="6">
    <location>
        <begin position="29"/>
        <end position="49"/>
    </location>
</feature>
<dbReference type="PANTHER" id="PTHR30482:SF10">
    <property type="entry name" value="HIGH-AFFINITY BRANCHED-CHAIN AMINO ACID TRANSPORT PROTEIN BRAE"/>
    <property type="match status" value="1"/>
</dbReference>
<dbReference type="GO" id="GO:0005886">
    <property type="term" value="C:plasma membrane"/>
    <property type="evidence" value="ECO:0007669"/>
    <property type="project" value="UniProtKB-SubCell"/>
</dbReference>
<dbReference type="RefSeq" id="WP_072743801.1">
    <property type="nucleotide sequence ID" value="NZ_FQXR01000004.1"/>
</dbReference>
<feature type="transmembrane region" description="Helical" evidence="6">
    <location>
        <begin position="159"/>
        <end position="178"/>
    </location>
</feature>
<keyword evidence="8" id="KW-1185">Reference proteome</keyword>
<evidence type="ECO:0000313" key="7">
    <source>
        <dbReference type="EMBL" id="SHH80724.1"/>
    </source>
</evidence>
<evidence type="ECO:0000313" key="8">
    <source>
        <dbReference type="Proteomes" id="UP000184389"/>
    </source>
</evidence>